<sequence>MLPPTTPLLPPSSSTLLLPLRRKLGRIVLNRGLFVATAVFYILLLSSLIARVEAAQALAAEFTNSFDGFGNGGSVGLTWEGVKPEFFPLSITAQVIDKGEGEEGGRVTVYRVNVTAAATGSSYVWTNMPYPLRWIKTGLYQLELKPSTWTDGEAPVLARSPFFSVGEYVAPAPRPSESSSLQPGGVSQGDKEPSGGGGGVSKPVAIGVGVAIGVPSLVGLVVVGWFFRRKQQRAKAEKRRLKRSEFVIY</sequence>
<evidence type="ECO:0000313" key="3">
    <source>
        <dbReference type="EMBL" id="KAK0745224.1"/>
    </source>
</evidence>
<feature type="transmembrane region" description="Helical" evidence="2">
    <location>
        <begin position="204"/>
        <end position="227"/>
    </location>
</feature>
<protein>
    <submittedName>
        <fullName evidence="3">Uncharacterized protein</fullName>
    </submittedName>
</protein>
<keyword evidence="2" id="KW-0812">Transmembrane</keyword>
<keyword evidence="4" id="KW-1185">Reference proteome</keyword>
<dbReference type="Proteomes" id="UP001172159">
    <property type="component" value="Unassembled WGS sequence"/>
</dbReference>
<gene>
    <name evidence="3" type="ORF">B0T21DRAFT_359267</name>
</gene>
<reference evidence="3" key="1">
    <citation type="submission" date="2023-06" db="EMBL/GenBank/DDBJ databases">
        <title>Genome-scale phylogeny and comparative genomics of the fungal order Sordariales.</title>
        <authorList>
            <consortium name="Lawrence Berkeley National Laboratory"/>
            <person name="Hensen N."/>
            <person name="Bonometti L."/>
            <person name="Westerberg I."/>
            <person name="Brannstrom I.O."/>
            <person name="Guillou S."/>
            <person name="Cros-Aarteil S."/>
            <person name="Calhoun S."/>
            <person name="Haridas S."/>
            <person name="Kuo A."/>
            <person name="Mondo S."/>
            <person name="Pangilinan J."/>
            <person name="Riley R."/>
            <person name="Labutti K."/>
            <person name="Andreopoulos B."/>
            <person name="Lipzen A."/>
            <person name="Chen C."/>
            <person name="Yanf M."/>
            <person name="Daum C."/>
            <person name="Ng V."/>
            <person name="Clum A."/>
            <person name="Steindorff A."/>
            <person name="Ohm R."/>
            <person name="Martin F."/>
            <person name="Silar P."/>
            <person name="Natvig D."/>
            <person name="Lalanne C."/>
            <person name="Gautier V."/>
            <person name="Ament-Velasquez S.L."/>
            <person name="Kruys A."/>
            <person name="Hutchinson M.I."/>
            <person name="Powell A.J."/>
            <person name="Barry K."/>
            <person name="Miller A.N."/>
            <person name="Grigoriev I.V."/>
            <person name="Debuchy R."/>
            <person name="Gladieux P."/>
            <person name="Thoren M.H."/>
            <person name="Johannesson H."/>
        </authorList>
    </citation>
    <scope>NUCLEOTIDE SEQUENCE</scope>
    <source>
        <strain evidence="3">CBS 540.89</strain>
    </source>
</reference>
<keyword evidence="2" id="KW-0472">Membrane</keyword>
<keyword evidence="2" id="KW-1133">Transmembrane helix</keyword>
<evidence type="ECO:0000313" key="4">
    <source>
        <dbReference type="Proteomes" id="UP001172159"/>
    </source>
</evidence>
<comment type="caution">
    <text evidence="3">The sequence shown here is derived from an EMBL/GenBank/DDBJ whole genome shotgun (WGS) entry which is preliminary data.</text>
</comment>
<organism evidence="3 4">
    <name type="scientific">Apiosordaria backusii</name>
    <dbReference type="NCBI Taxonomy" id="314023"/>
    <lineage>
        <taxon>Eukaryota</taxon>
        <taxon>Fungi</taxon>
        <taxon>Dikarya</taxon>
        <taxon>Ascomycota</taxon>
        <taxon>Pezizomycotina</taxon>
        <taxon>Sordariomycetes</taxon>
        <taxon>Sordariomycetidae</taxon>
        <taxon>Sordariales</taxon>
        <taxon>Lasiosphaeriaceae</taxon>
        <taxon>Apiosordaria</taxon>
    </lineage>
</organism>
<accession>A0AA40ETI1</accession>
<proteinExistence type="predicted"/>
<evidence type="ECO:0000256" key="2">
    <source>
        <dbReference type="SAM" id="Phobius"/>
    </source>
</evidence>
<name>A0AA40ETI1_9PEZI</name>
<dbReference type="EMBL" id="JAUKTV010000002">
    <property type="protein sequence ID" value="KAK0745224.1"/>
    <property type="molecule type" value="Genomic_DNA"/>
</dbReference>
<dbReference type="AlphaFoldDB" id="A0AA40ETI1"/>
<feature type="transmembrane region" description="Helical" evidence="2">
    <location>
        <begin position="28"/>
        <end position="50"/>
    </location>
</feature>
<evidence type="ECO:0000256" key="1">
    <source>
        <dbReference type="SAM" id="MobiDB-lite"/>
    </source>
</evidence>
<feature type="region of interest" description="Disordered" evidence="1">
    <location>
        <begin position="173"/>
        <end position="199"/>
    </location>
</feature>